<dbReference type="PANTHER" id="PTHR33990:SF1">
    <property type="entry name" value="PROTEIN YJDN"/>
    <property type="match status" value="1"/>
</dbReference>
<dbReference type="Pfam" id="PF06983">
    <property type="entry name" value="3-dmu-9_3-mt"/>
    <property type="match status" value="1"/>
</dbReference>
<dbReference type="AlphaFoldDB" id="A0A3S4YUB3"/>
<evidence type="ECO:0000313" key="2">
    <source>
        <dbReference type="EMBL" id="VEJ34224.1"/>
    </source>
</evidence>
<reference evidence="2 3" key="1">
    <citation type="submission" date="2018-12" db="EMBL/GenBank/DDBJ databases">
        <authorList>
            <consortium name="Pathogen Informatics"/>
        </authorList>
    </citation>
    <scope>NUCLEOTIDE SEQUENCE [LARGE SCALE GENOMIC DNA]</scope>
    <source>
        <strain evidence="2 3">NCTC13079</strain>
    </source>
</reference>
<dbReference type="InterPro" id="IPR028973">
    <property type="entry name" value="PhnB-like"/>
</dbReference>
<sequence length="141" mass="15583">MTQMLEVFVEFDGNAKDAFAFYREVFDTDAPQLMRVKDAPAEGTAGMDPEAVMYGSVAIGKTHLMGSDNFTGDYAAPRGMYLSWGSTDADEVDAVWQAFIEAGSTVEMDLGETFWSKKYGILRDPYGIGWMLSLYSPEDAQ</sequence>
<evidence type="ECO:0000259" key="1">
    <source>
        <dbReference type="Pfam" id="PF06983"/>
    </source>
</evidence>
<dbReference type="SUPFAM" id="SSF54593">
    <property type="entry name" value="Glyoxalase/Bleomycin resistance protein/Dihydroxybiphenyl dioxygenase"/>
    <property type="match status" value="1"/>
</dbReference>
<proteinExistence type="predicted"/>
<keyword evidence="3" id="KW-1185">Reference proteome</keyword>
<name>A0A3S4YUB3_9FIRM</name>
<evidence type="ECO:0000313" key="3">
    <source>
        <dbReference type="Proteomes" id="UP000269544"/>
    </source>
</evidence>
<keyword evidence="2" id="KW-0489">Methyltransferase</keyword>
<organism evidence="2 3">
    <name type="scientific">Aedoeadaptatus ivorii</name>
    <dbReference type="NCBI Taxonomy" id="54006"/>
    <lineage>
        <taxon>Bacteria</taxon>
        <taxon>Bacillati</taxon>
        <taxon>Bacillota</taxon>
        <taxon>Tissierellia</taxon>
        <taxon>Tissierellales</taxon>
        <taxon>Peptoniphilaceae</taxon>
        <taxon>Aedoeadaptatus</taxon>
    </lineage>
</organism>
<dbReference type="Gene3D" id="3.10.180.10">
    <property type="entry name" value="2,3-Dihydroxybiphenyl 1,2-Dioxygenase, domain 1"/>
    <property type="match status" value="1"/>
</dbReference>
<dbReference type="GO" id="GO:0008168">
    <property type="term" value="F:methyltransferase activity"/>
    <property type="evidence" value="ECO:0007669"/>
    <property type="project" value="UniProtKB-KW"/>
</dbReference>
<dbReference type="RefSeq" id="WP_126464533.1">
    <property type="nucleotide sequence ID" value="NZ_JAUSWF010000005.1"/>
</dbReference>
<dbReference type="OrthoDB" id="9795306at2"/>
<keyword evidence="2" id="KW-0830">Ubiquinone</keyword>
<gene>
    <name evidence="2" type="ORF">NCTC13079_00045</name>
</gene>
<dbReference type="PANTHER" id="PTHR33990">
    <property type="entry name" value="PROTEIN YJDN-RELATED"/>
    <property type="match status" value="1"/>
</dbReference>
<dbReference type="Proteomes" id="UP000269544">
    <property type="component" value="Chromosome"/>
</dbReference>
<dbReference type="InterPro" id="IPR029068">
    <property type="entry name" value="Glyas_Bleomycin-R_OHBP_Dase"/>
</dbReference>
<dbReference type="CDD" id="cd06588">
    <property type="entry name" value="PhnB_like"/>
    <property type="match status" value="1"/>
</dbReference>
<protein>
    <submittedName>
        <fullName evidence="2">3-demethylubiquinone-9 3-methyltransferase</fullName>
    </submittedName>
</protein>
<dbReference type="EMBL" id="LR134523">
    <property type="protein sequence ID" value="VEJ34224.1"/>
    <property type="molecule type" value="Genomic_DNA"/>
</dbReference>
<feature type="domain" description="PhnB-like" evidence="1">
    <location>
        <begin position="8"/>
        <end position="131"/>
    </location>
</feature>
<keyword evidence="2" id="KW-0808">Transferase</keyword>
<dbReference type="GO" id="GO:0032259">
    <property type="term" value="P:methylation"/>
    <property type="evidence" value="ECO:0007669"/>
    <property type="project" value="UniProtKB-KW"/>
</dbReference>
<accession>A0A3S4YUB3</accession>
<dbReference type="KEGG" id="piv:NCTC13079_00045"/>